<dbReference type="HAMAP" id="MF_01186">
    <property type="entry name" value="LPS_assembly_LptE"/>
    <property type="match status" value="1"/>
</dbReference>
<dbReference type="PANTHER" id="PTHR38098:SF1">
    <property type="entry name" value="LPS-ASSEMBLY LIPOPROTEIN LPTE"/>
    <property type="match status" value="1"/>
</dbReference>
<evidence type="ECO:0000313" key="8">
    <source>
        <dbReference type="Proteomes" id="UP000199531"/>
    </source>
</evidence>
<sequence>MQRRQMLFLGLGSGAGLMASGCGFRLRGSNLQLPFRSVHVQGGNGPLQALLRRTLAGYATVAETPEAAEAVLHVLSERQEQASVVLSTSGKVREVQLRQYVDFSLTDNAGATLVDRSSLRIVRDVSYNESEALSKEAEFELLYRDMRNDAVQQIIRRLAAAKPR</sequence>
<keyword evidence="5 6" id="KW-0449">Lipoprotein</keyword>
<keyword evidence="8" id="KW-1185">Reference proteome</keyword>
<dbReference type="EMBL" id="FOCW01000012">
    <property type="protein sequence ID" value="SEN95322.1"/>
    <property type="molecule type" value="Genomic_DNA"/>
</dbReference>
<accession>A0A1H8KQZ7</accession>
<dbReference type="AlphaFoldDB" id="A0A1H8KQZ7"/>
<dbReference type="GO" id="GO:0009279">
    <property type="term" value="C:cell outer membrane"/>
    <property type="evidence" value="ECO:0007669"/>
    <property type="project" value="UniProtKB-SubCell"/>
</dbReference>
<dbReference type="InterPro" id="IPR007485">
    <property type="entry name" value="LPS_assembly_LptE"/>
</dbReference>
<evidence type="ECO:0000256" key="4">
    <source>
        <dbReference type="ARBA" id="ARBA00023237"/>
    </source>
</evidence>
<dbReference type="GO" id="GO:0043165">
    <property type="term" value="P:Gram-negative-bacterium-type cell outer membrane assembly"/>
    <property type="evidence" value="ECO:0007669"/>
    <property type="project" value="UniProtKB-UniRule"/>
</dbReference>
<keyword evidence="3 6" id="KW-0564">Palmitate</keyword>
<comment type="subcellular location">
    <subcellularLocation>
        <location evidence="6">Cell outer membrane</location>
        <topology evidence="6">Lipid-anchor</topology>
    </subcellularLocation>
</comment>
<dbReference type="STRING" id="1121117.SAMN02745977_02433"/>
<dbReference type="GO" id="GO:1990351">
    <property type="term" value="C:transporter complex"/>
    <property type="evidence" value="ECO:0007669"/>
    <property type="project" value="TreeGrafter"/>
</dbReference>
<dbReference type="PANTHER" id="PTHR38098">
    <property type="entry name" value="LPS-ASSEMBLY LIPOPROTEIN LPTE"/>
    <property type="match status" value="1"/>
</dbReference>
<keyword evidence="4 6" id="KW-0998">Cell outer membrane</keyword>
<comment type="similarity">
    <text evidence="6">Belongs to the LptE lipoprotein family.</text>
</comment>
<evidence type="ECO:0000313" key="7">
    <source>
        <dbReference type="EMBL" id="SEN95322.1"/>
    </source>
</evidence>
<evidence type="ECO:0000256" key="2">
    <source>
        <dbReference type="ARBA" id="ARBA00023136"/>
    </source>
</evidence>
<name>A0A1H8KQZ7_9BURK</name>
<proteinExistence type="inferred from homology"/>
<reference evidence="7 8" key="1">
    <citation type="submission" date="2016-10" db="EMBL/GenBank/DDBJ databases">
        <authorList>
            <person name="de Groot N.N."/>
        </authorList>
    </citation>
    <scope>NUCLEOTIDE SEQUENCE [LARGE SCALE GENOMIC DNA]</scope>
    <source>
        <strain evidence="7 8">DSM 15123</strain>
    </source>
</reference>
<comment type="function">
    <text evidence="6">Together with LptD, is involved in the assembly of lipopolysaccharide (LPS) at the surface of the outer membrane. Required for the proper assembly of LptD. Binds LPS and may serve as the LPS recognition site at the outer membrane.</text>
</comment>
<evidence type="ECO:0000256" key="6">
    <source>
        <dbReference type="HAMAP-Rule" id="MF_01186"/>
    </source>
</evidence>
<gene>
    <name evidence="6" type="primary">lptE</name>
    <name evidence="7" type="ORF">SAMN02745977_02433</name>
</gene>
<dbReference type="GO" id="GO:0001530">
    <property type="term" value="F:lipopolysaccharide binding"/>
    <property type="evidence" value="ECO:0007669"/>
    <property type="project" value="TreeGrafter"/>
</dbReference>
<protein>
    <recommendedName>
        <fullName evidence="6">LPS-assembly lipoprotein LptE</fullName>
    </recommendedName>
</protein>
<dbReference type="GO" id="GO:0015920">
    <property type="term" value="P:lipopolysaccharide transport"/>
    <property type="evidence" value="ECO:0007669"/>
    <property type="project" value="TreeGrafter"/>
</dbReference>
<dbReference type="Pfam" id="PF04390">
    <property type="entry name" value="LptE"/>
    <property type="match status" value="1"/>
</dbReference>
<evidence type="ECO:0000256" key="1">
    <source>
        <dbReference type="ARBA" id="ARBA00022729"/>
    </source>
</evidence>
<keyword evidence="1 6" id="KW-0732">Signal</keyword>
<organism evidence="7 8">
    <name type="scientific">Brachymonas denitrificans DSM 15123</name>
    <dbReference type="NCBI Taxonomy" id="1121117"/>
    <lineage>
        <taxon>Bacteria</taxon>
        <taxon>Pseudomonadati</taxon>
        <taxon>Pseudomonadota</taxon>
        <taxon>Betaproteobacteria</taxon>
        <taxon>Burkholderiales</taxon>
        <taxon>Comamonadaceae</taxon>
        <taxon>Brachymonas</taxon>
    </lineage>
</organism>
<dbReference type="PROSITE" id="PS51257">
    <property type="entry name" value="PROKAR_LIPOPROTEIN"/>
    <property type="match status" value="1"/>
</dbReference>
<keyword evidence="2 6" id="KW-0472">Membrane</keyword>
<evidence type="ECO:0000256" key="5">
    <source>
        <dbReference type="ARBA" id="ARBA00023288"/>
    </source>
</evidence>
<dbReference type="Gene3D" id="3.30.160.150">
    <property type="entry name" value="Lipoprotein like domain"/>
    <property type="match status" value="1"/>
</dbReference>
<dbReference type="Proteomes" id="UP000199531">
    <property type="component" value="Unassembled WGS sequence"/>
</dbReference>
<evidence type="ECO:0000256" key="3">
    <source>
        <dbReference type="ARBA" id="ARBA00023139"/>
    </source>
</evidence>
<comment type="subunit">
    <text evidence="6">Component of the lipopolysaccharide transport and assembly complex. Interacts with LptD.</text>
</comment>
<dbReference type="RefSeq" id="WP_234970143.1">
    <property type="nucleotide sequence ID" value="NZ_FOCW01000012.1"/>
</dbReference>